<dbReference type="PANTHER" id="PTHR43591:SF24">
    <property type="entry name" value="2-METHOXY-6-POLYPRENYL-1,4-BENZOQUINOL METHYLASE, MITOCHONDRIAL"/>
    <property type="match status" value="1"/>
</dbReference>
<dbReference type="EMBL" id="CP040078">
    <property type="protein sequence ID" value="QCP52432.1"/>
    <property type="molecule type" value="Genomic_DNA"/>
</dbReference>
<dbReference type="SUPFAM" id="SSF53335">
    <property type="entry name" value="S-adenosyl-L-methionine-dependent methyltransferases"/>
    <property type="match status" value="1"/>
</dbReference>
<keyword evidence="3" id="KW-1185">Reference proteome</keyword>
<evidence type="ECO:0000259" key="1">
    <source>
        <dbReference type="Pfam" id="PF08241"/>
    </source>
</evidence>
<dbReference type="Proteomes" id="UP000298656">
    <property type="component" value="Chromosome 2"/>
</dbReference>
<dbReference type="CDD" id="cd02440">
    <property type="entry name" value="AdoMet_MTases"/>
    <property type="match status" value="1"/>
</dbReference>
<feature type="domain" description="Methyltransferase type 11" evidence="1">
    <location>
        <begin position="49"/>
        <end position="140"/>
    </location>
</feature>
<dbReference type="RefSeq" id="WP_137335204.1">
    <property type="nucleotide sequence ID" value="NZ_CP040078.1"/>
</dbReference>
<evidence type="ECO:0000313" key="3">
    <source>
        <dbReference type="Proteomes" id="UP000298656"/>
    </source>
</evidence>
<reference evidence="2 3" key="1">
    <citation type="submission" date="2019-05" db="EMBL/GenBank/DDBJ databases">
        <title>Burkholderia sp. DHOD12, isolated from subtropical forest soil.</title>
        <authorList>
            <person name="Gao Z.-H."/>
            <person name="Qiu L.-H."/>
        </authorList>
    </citation>
    <scope>NUCLEOTIDE SEQUENCE [LARGE SCALE GENOMIC DNA]</scope>
    <source>
        <strain evidence="2 3">DHOD12</strain>
    </source>
</reference>
<dbReference type="Gene3D" id="3.40.50.150">
    <property type="entry name" value="Vaccinia Virus protein VP39"/>
    <property type="match status" value="1"/>
</dbReference>
<gene>
    <name evidence="2" type="ORF">FAZ95_24995</name>
</gene>
<name>A0A4P8ITI7_9BURK</name>
<accession>A0A4P8ITI7</accession>
<keyword evidence="2" id="KW-0808">Transferase</keyword>
<keyword evidence="2" id="KW-0489">Methyltransferase</keyword>
<evidence type="ECO:0000313" key="2">
    <source>
        <dbReference type="EMBL" id="QCP52432.1"/>
    </source>
</evidence>
<protein>
    <submittedName>
        <fullName evidence="2">Methyltransferase domain-containing protein</fullName>
    </submittedName>
</protein>
<dbReference type="PANTHER" id="PTHR43591">
    <property type="entry name" value="METHYLTRANSFERASE"/>
    <property type="match status" value="1"/>
</dbReference>
<dbReference type="InterPro" id="IPR029063">
    <property type="entry name" value="SAM-dependent_MTases_sf"/>
</dbReference>
<dbReference type="AlphaFoldDB" id="A0A4P8ITI7"/>
<sequence length="271" mass="29554">MGQVDFSAYEHEGWERVAQAYHEYFGDLTTQSSHAMLEVLGIQRGSRFLDVASGPGYLAAAAKRRGADVAGIDFSFAMVEKARRVFPELEFRIGNAEDLPFSDESFDAVGISFGMPHFAHPERALAEAFRVLRPGGRIAFTVLSAPDKAVGFAMVLNAIKQHGTTDVAVPPVASFFRFSDWKESRRALLDAGFVQPKVREVEQTLVLRAPDTPFHAVMRGGVRLAAMLNAQTPAALALIEQTVARDAEAYRTDAGELRIPMPCVLASALKA</sequence>
<dbReference type="KEGG" id="tvl:FAZ95_24995"/>
<organism evidence="2 3">
    <name type="scientific">Trinickia violacea</name>
    <dbReference type="NCBI Taxonomy" id="2571746"/>
    <lineage>
        <taxon>Bacteria</taxon>
        <taxon>Pseudomonadati</taxon>
        <taxon>Pseudomonadota</taxon>
        <taxon>Betaproteobacteria</taxon>
        <taxon>Burkholderiales</taxon>
        <taxon>Burkholderiaceae</taxon>
        <taxon>Trinickia</taxon>
    </lineage>
</organism>
<dbReference type="GO" id="GO:0008757">
    <property type="term" value="F:S-adenosylmethionine-dependent methyltransferase activity"/>
    <property type="evidence" value="ECO:0007669"/>
    <property type="project" value="InterPro"/>
</dbReference>
<dbReference type="GO" id="GO:0032259">
    <property type="term" value="P:methylation"/>
    <property type="evidence" value="ECO:0007669"/>
    <property type="project" value="UniProtKB-KW"/>
</dbReference>
<dbReference type="InterPro" id="IPR013216">
    <property type="entry name" value="Methyltransf_11"/>
</dbReference>
<dbReference type="Pfam" id="PF08241">
    <property type="entry name" value="Methyltransf_11"/>
    <property type="match status" value="1"/>
</dbReference>
<proteinExistence type="predicted"/>
<dbReference type="OrthoDB" id="448116at2"/>